<dbReference type="OrthoDB" id="5174871at2"/>
<dbReference type="SUPFAM" id="SSF51658">
    <property type="entry name" value="Xylose isomerase-like"/>
    <property type="match status" value="1"/>
</dbReference>
<name>A0A0B2BF17_9ACTN</name>
<evidence type="ECO:0000256" key="1">
    <source>
        <dbReference type="ARBA" id="ARBA00022723"/>
    </source>
</evidence>
<comment type="caution">
    <text evidence="5">The sequence shown here is derived from an EMBL/GenBank/DDBJ whole genome shotgun (WGS) entry which is preliminary data.</text>
</comment>
<dbReference type="NCBIfam" id="TIGR02635">
    <property type="entry name" value="RhaI_grampos"/>
    <property type="match status" value="1"/>
</dbReference>
<dbReference type="Pfam" id="PF01261">
    <property type="entry name" value="AP_endonuc_2"/>
    <property type="match status" value="1"/>
</dbReference>
<keyword evidence="2" id="KW-0464">Manganese</keyword>
<reference evidence="5 6" key="1">
    <citation type="submission" date="2017-11" db="EMBL/GenBank/DDBJ databases">
        <title>Genomic Encyclopedia of Archaeal and Bacterial Type Strains, Phase II (KMG-II): From Individual Species to Whole Genera.</title>
        <authorList>
            <person name="Goeker M."/>
        </authorList>
    </citation>
    <scope>NUCLEOTIDE SEQUENCE [LARGE SCALE GENOMIC DNA]</scope>
    <source>
        <strain evidence="5 6">DSM 27763</strain>
    </source>
</reference>
<dbReference type="GO" id="GO:0046872">
    <property type="term" value="F:metal ion binding"/>
    <property type="evidence" value="ECO:0007669"/>
    <property type="project" value="UniProtKB-KW"/>
</dbReference>
<proteinExistence type="predicted"/>
<dbReference type="EMBL" id="PGEZ01000001">
    <property type="protein sequence ID" value="PJJ57588.1"/>
    <property type="molecule type" value="Genomic_DNA"/>
</dbReference>
<dbReference type="InterPro" id="IPR013457">
    <property type="entry name" value="Rhamnose_iso-rel"/>
</dbReference>
<feature type="domain" description="Xylose isomerase-like TIM barrel" evidence="4">
    <location>
        <begin position="72"/>
        <end position="227"/>
    </location>
</feature>
<accession>A0A0B2BF17</accession>
<gene>
    <name evidence="5" type="ORF">CLV56_1823</name>
</gene>
<sequence>MTKFDAIASRLEGQAIELPSWAFGNSGTRFKVFGQPGVPRTVEEKIADAAKVHELTGLAPTVALHIPWDTVDDYAALKAYANGLGVDLGTINTNTFQDDDYKLGSLTHPDAAIRKKAVRHALDCIEIMDATGSRDLKVWLADGTNYPGQDDIRSRQDRLADALAEIYAALSDDQRLVLEYKFFEPAFYHTDVPDWGTSYAHVAALGDRAMVCLDTGHHAPGTNIEFIVAQLLRLGKLGSFDFNSRFYADDDLIVGAADPFQLFRIIVEVIRGGGYGPANPDGHSGVAFMLDQCHNIEKKIPGQIRSVLNVQEMTARALLLDREALGAAQDTGDVLGANEVLMDAFYTDVRADLAAWRESRGLPADPMRAYAESGYQSQIENERVGGTQAGWS</sequence>
<keyword evidence="6" id="KW-1185">Reference proteome</keyword>
<dbReference type="PANTHER" id="PTHR30268">
    <property type="entry name" value="L-RHAMNOSE ISOMERASE"/>
    <property type="match status" value="1"/>
</dbReference>
<evidence type="ECO:0000313" key="5">
    <source>
        <dbReference type="EMBL" id="PJJ57588.1"/>
    </source>
</evidence>
<keyword evidence="1" id="KW-0479">Metal-binding</keyword>
<dbReference type="GO" id="GO:0008740">
    <property type="term" value="F:L-rhamnose isomerase activity"/>
    <property type="evidence" value="ECO:0007669"/>
    <property type="project" value="TreeGrafter"/>
</dbReference>
<organism evidence="5 6">
    <name type="scientific">Mumia flava</name>
    <dbReference type="NCBI Taxonomy" id="1348852"/>
    <lineage>
        <taxon>Bacteria</taxon>
        <taxon>Bacillati</taxon>
        <taxon>Actinomycetota</taxon>
        <taxon>Actinomycetes</taxon>
        <taxon>Propionibacteriales</taxon>
        <taxon>Nocardioidaceae</taxon>
        <taxon>Mumia</taxon>
    </lineage>
</organism>
<dbReference type="PANTHER" id="PTHR30268:SF0">
    <property type="entry name" value="L-RHAMNOSE ISOMERASE"/>
    <property type="match status" value="1"/>
</dbReference>
<dbReference type="RefSeq" id="WP_039356411.1">
    <property type="nucleotide sequence ID" value="NZ_PGEZ01000001.1"/>
</dbReference>
<evidence type="ECO:0000313" key="6">
    <source>
        <dbReference type="Proteomes" id="UP000230842"/>
    </source>
</evidence>
<evidence type="ECO:0000256" key="2">
    <source>
        <dbReference type="ARBA" id="ARBA00023211"/>
    </source>
</evidence>
<dbReference type="AlphaFoldDB" id="A0A0B2BF17"/>
<evidence type="ECO:0000256" key="3">
    <source>
        <dbReference type="ARBA" id="ARBA00023235"/>
    </source>
</evidence>
<evidence type="ECO:0000259" key="4">
    <source>
        <dbReference type="Pfam" id="PF01261"/>
    </source>
</evidence>
<dbReference type="Gene3D" id="3.20.20.150">
    <property type="entry name" value="Divalent-metal-dependent TIM barrel enzymes"/>
    <property type="match status" value="1"/>
</dbReference>
<dbReference type="GO" id="GO:0019301">
    <property type="term" value="P:rhamnose catabolic process"/>
    <property type="evidence" value="ECO:0007669"/>
    <property type="project" value="TreeGrafter"/>
</dbReference>
<dbReference type="InterPro" id="IPR050337">
    <property type="entry name" value="L-rhamnose_isomerase"/>
</dbReference>
<protein>
    <submittedName>
        <fullName evidence="5">L-rhamnose isomerase/sugar isomerase</fullName>
    </submittedName>
</protein>
<dbReference type="Proteomes" id="UP000230842">
    <property type="component" value="Unassembled WGS sequence"/>
</dbReference>
<dbReference type="GO" id="GO:0019324">
    <property type="term" value="P:L-lyxose metabolic process"/>
    <property type="evidence" value="ECO:0007669"/>
    <property type="project" value="TreeGrafter"/>
</dbReference>
<dbReference type="InterPro" id="IPR036237">
    <property type="entry name" value="Xyl_isomerase-like_sf"/>
</dbReference>
<dbReference type="InterPro" id="IPR013022">
    <property type="entry name" value="Xyl_isomerase-like_TIM-brl"/>
</dbReference>
<keyword evidence="3 5" id="KW-0413">Isomerase</keyword>